<proteinExistence type="predicted"/>
<organism evidence="2 3">
    <name type="scientific">Glossina austeni</name>
    <name type="common">Savannah tsetse fly</name>
    <dbReference type="NCBI Taxonomy" id="7395"/>
    <lineage>
        <taxon>Eukaryota</taxon>
        <taxon>Metazoa</taxon>
        <taxon>Ecdysozoa</taxon>
        <taxon>Arthropoda</taxon>
        <taxon>Hexapoda</taxon>
        <taxon>Insecta</taxon>
        <taxon>Pterygota</taxon>
        <taxon>Neoptera</taxon>
        <taxon>Endopterygota</taxon>
        <taxon>Diptera</taxon>
        <taxon>Brachycera</taxon>
        <taxon>Muscomorpha</taxon>
        <taxon>Hippoboscoidea</taxon>
        <taxon>Glossinidae</taxon>
        <taxon>Glossina</taxon>
    </lineage>
</organism>
<dbReference type="Proteomes" id="UP000078200">
    <property type="component" value="Unassembled WGS sequence"/>
</dbReference>
<feature type="coiled-coil region" evidence="1">
    <location>
        <begin position="37"/>
        <end position="64"/>
    </location>
</feature>
<sequence length="278" mass="32080">MALDTTFANMSQPRIPSKFRVSTKYFTPEDLQLYVESNEILQRLERKKEERKEIKRAAKAIYSNSIRHYSTLAHVNGLAESSFALSINESIDEPVLIMESRKVPSTPDKDEFDESYFSWPSSRQSTPRRLSKCNVSKQQPKLCTPLSQSFVNLTLNSSESGVFANDNARCKTLPMRQKEESIKKSPSFALPSPLKRWLPKRKNPVKLLSCRVIDEYENLQIYEEEKQRINNSNVFNESAKKINLKKFATLIRTKSKKTCVYAIQKECVADKSFNYLSL</sequence>
<keyword evidence="3" id="KW-1185">Reference proteome</keyword>
<evidence type="ECO:0000313" key="3">
    <source>
        <dbReference type="Proteomes" id="UP000078200"/>
    </source>
</evidence>
<evidence type="ECO:0000256" key="1">
    <source>
        <dbReference type="SAM" id="Coils"/>
    </source>
</evidence>
<evidence type="ECO:0000313" key="2">
    <source>
        <dbReference type="EnsemblMetazoa" id="GAUT028346-PA"/>
    </source>
</evidence>
<name>A0A1A9V7G3_GLOAU</name>
<dbReference type="EnsemblMetazoa" id="GAUT028346-RA">
    <property type="protein sequence ID" value="GAUT028346-PA"/>
    <property type="gene ID" value="GAUT028346"/>
</dbReference>
<protein>
    <submittedName>
        <fullName evidence="2">Uncharacterized protein</fullName>
    </submittedName>
</protein>
<keyword evidence="1" id="KW-0175">Coiled coil</keyword>
<reference evidence="2" key="1">
    <citation type="submission" date="2020-05" db="UniProtKB">
        <authorList>
            <consortium name="EnsemblMetazoa"/>
        </authorList>
    </citation>
    <scope>IDENTIFICATION</scope>
    <source>
        <strain evidence="2">TTRI</strain>
    </source>
</reference>
<accession>A0A1A9V7G3</accession>
<dbReference type="AlphaFoldDB" id="A0A1A9V7G3"/>
<dbReference type="VEuPathDB" id="VectorBase:GAUT028346"/>